<feature type="repeat" description="WD" evidence="3">
    <location>
        <begin position="1292"/>
        <end position="1314"/>
    </location>
</feature>
<dbReference type="InterPro" id="IPR011047">
    <property type="entry name" value="Quinoprotein_ADH-like_sf"/>
</dbReference>
<dbReference type="InterPro" id="IPR052752">
    <property type="entry name" value="NACHT-WD_repeat"/>
</dbReference>
<evidence type="ECO:0000259" key="6">
    <source>
        <dbReference type="Pfam" id="PF25469"/>
    </source>
</evidence>
<protein>
    <submittedName>
        <fullName evidence="7">NACHT and WD repeat domain-containing protein 1</fullName>
    </submittedName>
</protein>
<dbReference type="PROSITE" id="PS50082">
    <property type="entry name" value="WD_REPEATS_2"/>
    <property type="match status" value="1"/>
</dbReference>
<dbReference type="InterPro" id="IPR011044">
    <property type="entry name" value="Quino_amine_DH_bsu"/>
</dbReference>
<keyword evidence="8" id="KW-1185">Reference proteome</keyword>
<dbReference type="Pfam" id="PF00400">
    <property type="entry name" value="WD40"/>
    <property type="match status" value="1"/>
</dbReference>
<dbReference type="SUPFAM" id="SSF52540">
    <property type="entry name" value="P-loop containing nucleoside triphosphate hydrolases"/>
    <property type="match status" value="1"/>
</dbReference>
<dbReference type="InterPro" id="IPR057588">
    <property type="entry name" value="NWD1/2-like_WH"/>
</dbReference>
<evidence type="ECO:0000256" key="3">
    <source>
        <dbReference type="PROSITE-ProRule" id="PRU00221"/>
    </source>
</evidence>
<evidence type="ECO:0000256" key="1">
    <source>
        <dbReference type="ARBA" id="ARBA00022574"/>
    </source>
</evidence>
<dbReference type="InterPro" id="IPR001680">
    <property type="entry name" value="WD40_rpt"/>
</dbReference>
<evidence type="ECO:0000256" key="4">
    <source>
        <dbReference type="SAM" id="MobiDB-lite"/>
    </source>
</evidence>
<dbReference type="InterPro" id="IPR015943">
    <property type="entry name" value="WD40/YVTN_repeat-like_dom_sf"/>
</dbReference>
<evidence type="ECO:0000259" key="5">
    <source>
        <dbReference type="Pfam" id="PF24883"/>
    </source>
</evidence>
<reference evidence="7 8" key="1">
    <citation type="journal article" date="2017" name="Nat. Ecol. Evol.">
        <title>Scallop genome provides insights into evolution of bilaterian karyotype and development.</title>
        <authorList>
            <person name="Wang S."/>
            <person name="Zhang J."/>
            <person name="Jiao W."/>
            <person name="Li J."/>
            <person name="Xun X."/>
            <person name="Sun Y."/>
            <person name="Guo X."/>
            <person name="Huan P."/>
            <person name="Dong B."/>
            <person name="Zhang L."/>
            <person name="Hu X."/>
            <person name="Sun X."/>
            <person name="Wang J."/>
            <person name="Zhao C."/>
            <person name="Wang Y."/>
            <person name="Wang D."/>
            <person name="Huang X."/>
            <person name="Wang R."/>
            <person name="Lv J."/>
            <person name="Li Y."/>
            <person name="Zhang Z."/>
            <person name="Liu B."/>
            <person name="Lu W."/>
            <person name="Hui Y."/>
            <person name="Liang J."/>
            <person name="Zhou Z."/>
            <person name="Hou R."/>
            <person name="Li X."/>
            <person name="Liu Y."/>
            <person name="Li H."/>
            <person name="Ning X."/>
            <person name="Lin Y."/>
            <person name="Zhao L."/>
            <person name="Xing Q."/>
            <person name="Dou J."/>
            <person name="Li Y."/>
            <person name="Mao J."/>
            <person name="Guo H."/>
            <person name="Dou H."/>
            <person name="Li T."/>
            <person name="Mu C."/>
            <person name="Jiang W."/>
            <person name="Fu Q."/>
            <person name="Fu X."/>
            <person name="Miao Y."/>
            <person name="Liu J."/>
            <person name="Yu Q."/>
            <person name="Li R."/>
            <person name="Liao H."/>
            <person name="Li X."/>
            <person name="Kong Y."/>
            <person name="Jiang Z."/>
            <person name="Chourrout D."/>
            <person name="Li R."/>
            <person name="Bao Z."/>
        </authorList>
    </citation>
    <scope>NUCLEOTIDE SEQUENCE [LARGE SCALE GENOMIC DNA]</scope>
    <source>
        <strain evidence="7 8">PY_sf001</strain>
    </source>
</reference>
<dbReference type="Pfam" id="PF24883">
    <property type="entry name" value="NPHP3_N"/>
    <property type="match status" value="1"/>
</dbReference>
<name>A0A210Q6I1_MIZYE</name>
<accession>A0A210Q6I1</accession>
<dbReference type="Gene3D" id="2.130.10.10">
    <property type="entry name" value="YVTN repeat-like/Quinoprotein amine dehydrogenase"/>
    <property type="match status" value="3"/>
</dbReference>
<evidence type="ECO:0000256" key="2">
    <source>
        <dbReference type="ARBA" id="ARBA00022737"/>
    </source>
</evidence>
<evidence type="ECO:0000313" key="8">
    <source>
        <dbReference type="Proteomes" id="UP000242188"/>
    </source>
</evidence>
<dbReference type="STRING" id="6573.A0A210Q6I1"/>
<feature type="compositionally biased region" description="Low complexity" evidence="4">
    <location>
        <begin position="30"/>
        <end position="44"/>
    </location>
</feature>
<dbReference type="Pfam" id="PF25469">
    <property type="entry name" value="WHD_NWD1"/>
    <property type="match status" value="1"/>
</dbReference>
<feature type="domain" description="Nephrocystin 3-like N-terminal" evidence="5">
    <location>
        <begin position="491"/>
        <end position="626"/>
    </location>
</feature>
<dbReference type="SUPFAM" id="SSF50998">
    <property type="entry name" value="Quinoprotein alcohol dehydrogenase-like"/>
    <property type="match status" value="1"/>
</dbReference>
<keyword evidence="2" id="KW-0677">Repeat</keyword>
<dbReference type="OrthoDB" id="2325716at2759"/>
<feature type="domain" description="NWD1/2-like winged helix-turn-helix" evidence="6">
    <location>
        <begin position="718"/>
        <end position="833"/>
    </location>
</feature>
<dbReference type="InterPro" id="IPR056884">
    <property type="entry name" value="NPHP3-like_N"/>
</dbReference>
<gene>
    <name evidence="7" type="ORF">KP79_PYT15848</name>
</gene>
<dbReference type="SMART" id="SM00320">
    <property type="entry name" value="WD40"/>
    <property type="match status" value="6"/>
</dbReference>
<organism evidence="7 8">
    <name type="scientific">Mizuhopecten yessoensis</name>
    <name type="common">Japanese scallop</name>
    <name type="synonym">Patinopecten yessoensis</name>
    <dbReference type="NCBI Taxonomy" id="6573"/>
    <lineage>
        <taxon>Eukaryota</taxon>
        <taxon>Metazoa</taxon>
        <taxon>Spiralia</taxon>
        <taxon>Lophotrochozoa</taxon>
        <taxon>Mollusca</taxon>
        <taxon>Bivalvia</taxon>
        <taxon>Autobranchia</taxon>
        <taxon>Pteriomorphia</taxon>
        <taxon>Pectinida</taxon>
        <taxon>Pectinoidea</taxon>
        <taxon>Pectinidae</taxon>
        <taxon>Mizuhopecten</taxon>
    </lineage>
</organism>
<comment type="caution">
    <text evidence="7">The sequence shown here is derived from an EMBL/GenBank/DDBJ whole genome shotgun (WGS) entry which is preliminary data.</text>
</comment>
<dbReference type="SUPFAM" id="SSF50969">
    <property type="entry name" value="YVTN repeat-like/Quinoprotein amine dehydrogenase"/>
    <property type="match status" value="1"/>
</dbReference>
<evidence type="ECO:0000313" key="7">
    <source>
        <dbReference type="EMBL" id="OWF44315.1"/>
    </source>
</evidence>
<dbReference type="Proteomes" id="UP000242188">
    <property type="component" value="Unassembled WGS sequence"/>
</dbReference>
<proteinExistence type="predicted"/>
<dbReference type="PANTHER" id="PTHR19871:SF14">
    <property type="entry name" value="DUF4062 DOMAIN-CONTAINING PROTEIN"/>
    <property type="match status" value="1"/>
</dbReference>
<keyword evidence="1 3" id="KW-0853">WD repeat</keyword>
<sequence>MGSGRSKTAPPKGTGDNRVRANRSSTSPQKNNTPTNSKTNPDNNWTKSDSKTFPNDDSPKPDSQNTTNNKTGEATSSGLTGTKIKAPLTKSKSKLKFQRGVSKTLMKMTGKKTVPSVNLTRTSSSPILTGDVSIEVPSTSKIVRIFTSSTFTDTKHERNTWMTEAYPKLRSYCQSQGYEFQVVDMRWGIREDASDDHTTFDLCMTELKLCQQLSTGPNFISLLANKYGYRSPPRTIPVNEFQILLEGVEKEEVKAQLTKWYLCDDNAVPPEYVLQPISKYIPNRLSSDTALQKTAKDEWNDDEYIIKDALEVSARANLSKEQAEKYYVSITEKEIQKGMLDVTSPDSSCLWFWRKIDGIENIDLNEHETLRNYIDCGGEEKYWQESRRLLHTLEETKMKSHLPAENIHQTIVQWTDKGIDPDSAEHQTYLETMTGIFFKEMVRLIDLGIKQRSAKELTDPLMLECCQHIRFCQQKCENFCGRQASLEKIETYIKSTTTKPLIIHGASGCGKTSLMAMTARNVRSWMPDTQPAVVLRFIGTTPDSSNISGLLPSVICQIKAIYKQESQNPESLQELDKELEYVLSFAKPAQPLVILLDSLDQIDISHNARSLFWLPRTLDTHVKLIVSTLEDEEFECFPKLKAMFKDEEDFWLVPELKPIDAEGIIQQWLKSRNRTLTPPQLTLLNESVYHCSLPLFLKLSFESAHRWNSYWDQSETVLQKTIRSSIDTLFSKLETSHGQIFVSRTLGYSTASRNGLSESELEDVLSCDDDVLNDVYQFWVPPVRRLPPLLLVRLKAEIQQYVVERGSDGIRVMYWYHRQFIEAARARYCDSSVSVNINKGLADFFSGKWADGGKKPYVDKKKKPGKSDRHVSSQPLMHGDTYNLRRLNNAPYHRTQVDVLELKNECLLNFKFLQAKVMASSVRHILDDFAFARKLYPKDRDLETVGAAFEMSQGALLYDPLQLAPQLMDRLAGEKLTIDLLGQCKQCNVPFLAPDQEVLIKPGGQLIYCLTGHQGPVLSVDIRQDGKVAVSCSDDDEDSVKTWDLTEGKLLKSYDGIKLNPSQVRYVCNDKYILVDYDDDYIAIQESGEVASSIENIGGQSAVGGKNNTLLATFCDDTVDVYNVENGECVNTVKASQSQLAFSLGMPSAIAASENYVVLTDTDQHFFTVYNFPKRTLSNWVQVFSSERVSGQPDLTIDAIVIIPDETQFILSNVRDNDLHIYDIKSLNRLKTIKGFRTDYAQNYRITGIGNFLYFPSESEVVVWNLKKEQRSGILPHPVPLRDAISWGWKTMVTATDDTTVRVWDLEGKEKETKNQSVVLGHVIRHFVPMNNPRYAVVMAQTDRTESVCLQVYDILTKKVVREGTPNVPPGVIKILNDKQIAMVTYSRKIKTINLDTMTVDKVFEGDVSAYTVDLQVKSDGSEILTHTRGRQQFKIYNATTGKTKAIIRRPSNVKKDKKSPFEEIFYVNKGWTVLAGRISVGPWLVYDLSTLQCIKSISPNEYNFSDIPIEKTAMSEDGQTLVFAVTSYIESPGSTTEKYQLTSFAILCTKENRGIVTCEDIEYQNHYFEIVNRKGVDVSVDEIHVLDDNRLLTVHDDFILRVWDRNTGELLNRLEGHRSAVRVFMKEDGPYIFSYAEYEEENAIRVWDKSTLQCIASYRLDQTVVSTTVCSDGKQFITSTRSPTARLIHWRVEGVDNSTNLSSCPMLYKGTASNPNLALVVDDDDLVDENDLDTDEEESDEDD</sequence>
<dbReference type="EMBL" id="NEDP02004827">
    <property type="protein sequence ID" value="OWF44315.1"/>
    <property type="molecule type" value="Genomic_DNA"/>
</dbReference>
<dbReference type="InterPro" id="IPR027417">
    <property type="entry name" value="P-loop_NTPase"/>
</dbReference>
<dbReference type="PANTHER" id="PTHR19871">
    <property type="entry name" value="BETA TRANSDUCIN-RELATED PROTEIN"/>
    <property type="match status" value="1"/>
</dbReference>
<feature type="compositionally biased region" description="Polar residues" evidence="4">
    <location>
        <begin position="45"/>
        <end position="80"/>
    </location>
</feature>
<feature type="region of interest" description="Disordered" evidence="4">
    <location>
        <begin position="1"/>
        <end position="92"/>
    </location>
</feature>
<dbReference type="Gene3D" id="3.40.50.300">
    <property type="entry name" value="P-loop containing nucleotide triphosphate hydrolases"/>
    <property type="match status" value="1"/>
</dbReference>